<name>A0A285KS09_9NOCA</name>
<sequence length="233" mass="26545">MPRESHSTGFLTRYMPKRYSPSVTEAKPVPADAGVPDLPTTSWAVLGMLSHAEELSGYDLKKWADWSLQFFYWSPSFSQIYAELKRLEKHGYATSRTVLQDDGVRGKRMYAITEAGREAAAHWVNHAPVEAPVLKHSVMLRAWLGHLAEPERLREILTEHIDYAERMRKLAEVDAEGAEENPDWAYPGAVLRWCVRHYEAERDFAKELLADVDKLAEGRRPKRAAKGKGRRAS</sequence>
<protein>
    <submittedName>
        <fullName evidence="2">Transcriptional regulator PadR-like family protein</fullName>
    </submittedName>
</protein>
<dbReference type="AlphaFoldDB" id="A0A285KS09"/>
<dbReference type="InterPro" id="IPR005149">
    <property type="entry name" value="Tscrpt_reg_PadR_N"/>
</dbReference>
<dbReference type="PANTHER" id="PTHR43252:SF2">
    <property type="entry name" value="TRANSCRIPTION REGULATOR, PADR-LIKE FAMILY"/>
    <property type="match status" value="1"/>
</dbReference>
<gene>
    <name evidence="2" type="ORF">SAMN04244553_0495</name>
</gene>
<organism evidence="2 3">
    <name type="scientific">Nocardia amikacinitolerans</name>
    <dbReference type="NCBI Taxonomy" id="756689"/>
    <lineage>
        <taxon>Bacteria</taxon>
        <taxon>Bacillati</taxon>
        <taxon>Actinomycetota</taxon>
        <taxon>Actinomycetes</taxon>
        <taxon>Mycobacteriales</taxon>
        <taxon>Nocardiaceae</taxon>
        <taxon>Nocardia</taxon>
    </lineage>
</organism>
<dbReference type="InterPro" id="IPR036390">
    <property type="entry name" value="WH_DNA-bd_sf"/>
</dbReference>
<evidence type="ECO:0000313" key="3">
    <source>
        <dbReference type="Proteomes" id="UP000219565"/>
    </source>
</evidence>
<dbReference type="Pfam" id="PF03551">
    <property type="entry name" value="PadR"/>
    <property type="match status" value="1"/>
</dbReference>
<dbReference type="STRING" id="1379680.GCA_001612615_00536"/>
<keyword evidence="3" id="KW-1185">Reference proteome</keyword>
<dbReference type="SUPFAM" id="SSF46785">
    <property type="entry name" value="Winged helix' DNA-binding domain"/>
    <property type="match status" value="1"/>
</dbReference>
<accession>A0A285KS09</accession>
<dbReference type="PANTHER" id="PTHR43252">
    <property type="entry name" value="TRANSCRIPTIONAL REGULATOR YQJI"/>
    <property type="match status" value="1"/>
</dbReference>
<evidence type="ECO:0000259" key="1">
    <source>
        <dbReference type="Pfam" id="PF03551"/>
    </source>
</evidence>
<evidence type="ECO:0000313" key="2">
    <source>
        <dbReference type="EMBL" id="SNY75448.1"/>
    </source>
</evidence>
<dbReference type="Gene3D" id="1.10.10.10">
    <property type="entry name" value="Winged helix-like DNA-binding domain superfamily/Winged helix DNA-binding domain"/>
    <property type="match status" value="1"/>
</dbReference>
<dbReference type="EMBL" id="OBEG01000001">
    <property type="protein sequence ID" value="SNY75448.1"/>
    <property type="molecule type" value="Genomic_DNA"/>
</dbReference>
<dbReference type="Proteomes" id="UP000219565">
    <property type="component" value="Unassembled WGS sequence"/>
</dbReference>
<feature type="domain" description="Transcription regulator PadR N-terminal" evidence="1">
    <location>
        <begin position="45"/>
        <end position="120"/>
    </location>
</feature>
<proteinExistence type="predicted"/>
<dbReference type="InterPro" id="IPR036388">
    <property type="entry name" value="WH-like_DNA-bd_sf"/>
</dbReference>
<reference evidence="2 3" key="1">
    <citation type="submission" date="2017-09" db="EMBL/GenBank/DDBJ databases">
        <authorList>
            <person name="Ehlers B."/>
            <person name="Leendertz F.H."/>
        </authorList>
    </citation>
    <scope>NUCLEOTIDE SEQUENCE [LARGE SCALE GENOMIC DNA]</scope>
    <source>
        <strain evidence="2 3">DSM 45537</strain>
    </source>
</reference>